<name>A0ACC1NI22_9HYPO</name>
<reference evidence="1" key="1">
    <citation type="submission" date="2022-08" db="EMBL/GenBank/DDBJ databases">
        <title>Genome Sequence of Lecanicillium fungicola.</title>
        <authorList>
            <person name="Buettner E."/>
        </authorList>
    </citation>
    <scope>NUCLEOTIDE SEQUENCE</scope>
    <source>
        <strain evidence="1">Babe33</strain>
    </source>
</reference>
<evidence type="ECO:0000313" key="1">
    <source>
        <dbReference type="EMBL" id="KAJ2978511.1"/>
    </source>
</evidence>
<sequence length="462" mass="52394">MATQFISATGPPEILLHIFECCELFEDAWALALTCNYMYHVWKANDKGARLVWHFWQHEVPCVKEALIAVRAANLVLEAEESGITPPKTMPLDTLAVKPPSIIELNALWDLQRFTKSIECLIISDELTIPRDMRGKGADRLPEDPDRMVEWRTGLYKAIYRSLIAGAALAGIYQEPFHTLKESGNPEEWSALSVLHGFSETQKDFVQGYTVLQTVTTLEQDTEMFAFLAQWLLENIVSDIESRDAMAHRFNHKYGRATTCSGYQDCPLMFDEGSHADAHLIVWDLMKMFWITEYLCDSVMEGGINLVGKDTSFPKGGAPIVLFRYFSPMTIIGPSLTTSYRTTEVGSGVDDLLQQVLRKSGQPNTYEDGSLLAPLHLKFFEHFLCRHANMRFHISFFDWEMDLNNWDSFLSLSRTLGLFALDDVEGRLGEPETHDVNSVDFLGGSEILESTELPLDTCFRLY</sequence>
<accession>A0ACC1NI22</accession>
<dbReference type="Proteomes" id="UP001143910">
    <property type="component" value="Unassembled WGS sequence"/>
</dbReference>
<evidence type="ECO:0000313" key="2">
    <source>
        <dbReference type="Proteomes" id="UP001143910"/>
    </source>
</evidence>
<comment type="caution">
    <text evidence="1">The sequence shown here is derived from an EMBL/GenBank/DDBJ whole genome shotgun (WGS) entry which is preliminary data.</text>
</comment>
<dbReference type="EMBL" id="JANJQO010000368">
    <property type="protein sequence ID" value="KAJ2978511.1"/>
    <property type="molecule type" value="Genomic_DNA"/>
</dbReference>
<proteinExistence type="predicted"/>
<organism evidence="1 2">
    <name type="scientific">Zarea fungicola</name>
    <dbReference type="NCBI Taxonomy" id="93591"/>
    <lineage>
        <taxon>Eukaryota</taxon>
        <taxon>Fungi</taxon>
        <taxon>Dikarya</taxon>
        <taxon>Ascomycota</taxon>
        <taxon>Pezizomycotina</taxon>
        <taxon>Sordariomycetes</taxon>
        <taxon>Hypocreomycetidae</taxon>
        <taxon>Hypocreales</taxon>
        <taxon>Cordycipitaceae</taxon>
        <taxon>Zarea</taxon>
    </lineage>
</organism>
<protein>
    <submittedName>
        <fullName evidence="1">Uncharacterized protein</fullName>
    </submittedName>
</protein>
<keyword evidence="2" id="KW-1185">Reference proteome</keyword>
<gene>
    <name evidence="1" type="ORF">NQ176_g3785</name>
</gene>